<proteinExistence type="predicted"/>
<gene>
    <name evidence="7" type="ORF">GEV47_08210</name>
</gene>
<dbReference type="PANTHER" id="PTHR11070">
    <property type="entry name" value="UVRD / RECB / PCRA DNA HELICASE FAMILY MEMBER"/>
    <property type="match status" value="1"/>
</dbReference>
<dbReference type="PROSITE" id="PS51198">
    <property type="entry name" value="UVRD_HELICASE_ATP_BIND"/>
    <property type="match status" value="1"/>
</dbReference>
<dbReference type="PANTHER" id="PTHR11070:SF3">
    <property type="entry name" value="DNA 3'-5' HELICASE"/>
    <property type="match status" value="1"/>
</dbReference>
<keyword evidence="4 5" id="KW-0067">ATP-binding</keyword>
<keyword evidence="8" id="KW-1185">Reference proteome</keyword>
<evidence type="ECO:0000256" key="2">
    <source>
        <dbReference type="ARBA" id="ARBA00022801"/>
    </source>
</evidence>
<dbReference type="EMBL" id="WINI01000003">
    <property type="protein sequence ID" value="MQR00666.1"/>
    <property type="molecule type" value="Genomic_DNA"/>
</dbReference>
<dbReference type="RefSeq" id="WP_153234245.1">
    <property type="nucleotide sequence ID" value="NZ_WINI01000003.1"/>
</dbReference>
<dbReference type="Gene3D" id="3.40.50.300">
    <property type="entry name" value="P-loop containing nucleotide triphosphate hydrolases"/>
    <property type="match status" value="2"/>
</dbReference>
<dbReference type="InterPro" id="IPR014016">
    <property type="entry name" value="UvrD-like_ATP-bd"/>
</dbReference>
<evidence type="ECO:0000256" key="1">
    <source>
        <dbReference type="ARBA" id="ARBA00022741"/>
    </source>
</evidence>
<feature type="domain" description="UvrD-like helicase ATP-binding" evidence="6">
    <location>
        <begin position="15"/>
        <end position="287"/>
    </location>
</feature>
<evidence type="ECO:0000256" key="5">
    <source>
        <dbReference type="PROSITE-ProRule" id="PRU00560"/>
    </source>
</evidence>
<dbReference type="GO" id="GO:0005524">
    <property type="term" value="F:ATP binding"/>
    <property type="evidence" value="ECO:0007669"/>
    <property type="project" value="UniProtKB-UniRule"/>
</dbReference>
<evidence type="ECO:0000313" key="8">
    <source>
        <dbReference type="Proteomes" id="UP000451565"/>
    </source>
</evidence>
<feature type="binding site" evidence="5">
    <location>
        <begin position="36"/>
        <end position="43"/>
    </location>
    <ligand>
        <name>ATP</name>
        <dbReference type="ChEBI" id="CHEBI:30616"/>
    </ligand>
</feature>
<accession>A0A843YVN8</accession>
<name>A0A843YVN8_9BURK</name>
<protein>
    <submittedName>
        <fullName evidence="7">AAA family ATPase</fullName>
    </submittedName>
</protein>
<keyword evidence="3 5" id="KW-0347">Helicase</keyword>
<evidence type="ECO:0000313" key="7">
    <source>
        <dbReference type="EMBL" id="MQR00666.1"/>
    </source>
</evidence>
<dbReference type="GO" id="GO:0005829">
    <property type="term" value="C:cytosol"/>
    <property type="evidence" value="ECO:0007669"/>
    <property type="project" value="TreeGrafter"/>
</dbReference>
<dbReference type="AlphaFoldDB" id="A0A843YVN8"/>
<organism evidence="7 8">
    <name type="scientific">Glaciimonas soli</name>
    <dbReference type="NCBI Taxonomy" id="2590999"/>
    <lineage>
        <taxon>Bacteria</taxon>
        <taxon>Pseudomonadati</taxon>
        <taxon>Pseudomonadota</taxon>
        <taxon>Betaproteobacteria</taxon>
        <taxon>Burkholderiales</taxon>
        <taxon>Oxalobacteraceae</taxon>
        <taxon>Glaciimonas</taxon>
    </lineage>
</organism>
<dbReference type="SUPFAM" id="SSF52540">
    <property type="entry name" value="P-loop containing nucleoside triphosphate hydrolases"/>
    <property type="match status" value="1"/>
</dbReference>
<dbReference type="InterPro" id="IPR027417">
    <property type="entry name" value="P-loop_NTPase"/>
</dbReference>
<dbReference type="GO" id="GO:0043138">
    <property type="term" value="F:3'-5' DNA helicase activity"/>
    <property type="evidence" value="ECO:0007669"/>
    <property type="project" value="TreeGrafter"/>
</dbReference>
<reference evidence="7 8" key="1">
    <citation type="submission" date="2019-10" db="EMBL/GenBank/DDBJ databases">
        <title>Glaciimonas soli sp. nov., a psychrophilic bacterium isolated from the forest soil of a high elevation mountain in Taiwan.</title>
        <authorList>
            <person name="Wang L.-T."/>
            <person name="Shieh W.Y."/>
        </authorList>
    </citation>
    <scope>NUCLEOTIDE SEQUENCE [LARGE SCALE GENOMIC DNA]</scope>
    <source>
        <strain evidence="7 8">GS1</strain>
    </source>
</reference>
<dbReference type="Proteomes" id="UP000451565">
    <property type="component" value="Unassembled WGS sequence"/>
</dbReference>
<dbReference type="GO" id="GO:0016787">
    <property type="term" value="F:hydrolase activity"/>
    <property type="evidence" value="ECO:0007669"/>
    <property type="project" value="UniProtKB-UniRule"/>
</dbReference>
<keyword evidence="1 5" id="KW-0547">Nucleotide-binding</keyword>
<dbReference type="GO" id="GO:0003677">
    <property type="term" value="F:DNA binding"/>
    <property type="evidence" value="ECO:0007669"/>
    <property type="project" value="InterPro"/>
</dbReference>
<dbReference type="InterPro" id="IPR000212">
    <property type="entry name" value="DNA_helicase_UvrD/REP"/>
</dbReference>
<keyword evidence="2 5" id="KW-0378">Hydrolase</keyword>
<evidence type="ECO:0000256" key="4">
    <source>
        <dbReference type="ARBA" id="ARBA00022840"/>
    </source>
</evidence>
<comment type="caution">
    <text evidence="7">The sequence shown here is derived from an EMBL/GenBank/DDBJ whole genome shotgun (WGS) entry which is preliminary data.</text>
</comment>
<sequence length="403" mass="45226">MIVAETVVTNDIDDEVDDEIRTCLNLDSPRSFFLYAGAGSGKTRSLVNAIDNLRETARRRLVLKGQRIAVITYTNAACDEIKKRLEFDPLVEVSTIHSFAWSLIGGYNSDIRAWLRARLAADIVELKAAAMKGRAGTKSAEIRERSISSKQRRLIRIETTNKFVYSPTGDNRSNDSLNHSEVISITADFLIQKPVLQRVLVSHFPVLFIDESQDTNKYLMDSVLAVQSDHGPKFCLGLFGDVMQRIYSDGKMNLEKAIPKDWATPKKRMNHRCPQRVIRLINRVRFAADGQEQLGRIDKPDGTVRLFIAPVSPESHADIESIVATRMAEVSRDSAWSEGKNSHKTLILEHHMAARRMGFSAMYEALNKATRLRTGMLDGSLTGLKLFSGDVLPVVLAIHNRYL</sequence>
<dbReference type="Pfam" id="PF00580">
    <property type="entry name" value="UvrD-helicase"/>
    <property type="match status" value="1"/>
</dbReference>
<evidence type="ECO:0000259" key="6">
    <source>
        <dbReference type="PROSITE" id="PS51198"/>
    </source>
</evidence>
<dbReference type="OrthoDB" id="384988at2"/>
<evidence type="ECO:0000256" key="3">
    <source>
        <dbReference type="ARBA" id="ARBA00022806"/>
    </source>
</evidence>
<dbReference type="GO" id="GO:0000725">
    <property type="term" value="P:recombinational repair"/>
    <property type="evidence" value="ECO:0007669"/>
    <property type="project" value="TreeGrafter"/>
</dbReference>